<sequence length="193" mass="22189">MSSTQDARADVAYDDRGNDQNRQEAEEGYLRAGYVAFISDWFARSEWLDIHRAAPDLDTWLRVVSNPTLIDEYTLTQVVNFAYRYLQTIQDRANVLCEELMLPGTHALTFDVWSLHPRNPVTHQPYLIPVIPMRSVIRLEEADRGYLIQLLLALAVGKTITERMTLQLELRAMHGRKVRMAARHAVAEATYDT</sequence>
<gene>
    <name evidence="2" type="ORF">LTR91_004455</name>
</gene>
<dbReference type="Proteomes" id="UP001175353">
    <property type="component" value="Unassembled WGS sequence"/>
</dbReference>
<organism evidence="2 3">
    <name type="scientific">Friedmanniomyces endolithicus</name>
    <dbReference type="NCBI Taxonomy" id="329885"/>
    <lineage>
        <taxon>Eukaryota</taxon>
        <taxon>Fungi</taxon>
        <taxon>Dikarya</taxon>
        <taxon>Ascomycota</taxon>
        <taxon>Pezizomycotina</taxon>
        <taxon>Dothideomycetes</taxon>
        <taxon>Dothideomycetidae</taxon>
        <taxon>Mycosphaerellales</taxon>
        <taxon>Teratosphaeriaceae</taxon>
        <taxon>Friedmanniomyces</taxon>
    </lineage>
</organism>
<name>A0AAN6KVI7_9PEZI</name>
<keyword evidence="3" id="KW-1185">Reference proteome</keyword>
<feature type="compositionally biased region" description="Basic and acidic residues" evidence="1">
    <location>
        <begin position="7"/>
        <end position="24"/>
    </location>
</feature>
<accession>A0AAN6KVI7</accession>
<reference evidence="2" key="1">
    <citation type="submission" date="2023-06" db="EMBL/GenBank/DDBJ databases">
        <title>Black Yeasts Isolated from many extreme environments.</title>
        <authorList>
            <person name="Coleine C."/>
            <person name="Stajich J.E."/>
            <person name="Selbmann L."/>
        </authorList>
    </citation>
    <scope>NUCLEOTIDE SEQUENCE</scope>
    <source>
        <strain evidence="2">CCFEE 5200</strain>
    </source>
</reference>
<evidence type="ECO:0000313" key="2">
    <source>
        <dbReference type="EMBL" id="KAK1004010.1"/>
    </source>
</evidence>
<protein>
    <submittedName>
        <fullName evidence="2">Uncharacterized protein</fullName>
    </submittedName>
</protein>
<proteinExistence type="predicted"/>
<comment type="caution">
    <text evidence="2">The sequence shown here is derived from an EMBL/GenBank/DDBJ whole genome shotgun (WGS) entry which is preliminary data.</text>
</comment>
<evidence type="ECO:0000313" key="3">
    <source>
        <dbReference type="Proteomes" id="UP001175353"/>
    </source>
</evidence>
<dbReference type="EMBL" id="JAUJLE010000026">
    <property type="protein sequence ID" value="KAK1004010.1"/>
    <property type="molecule type" value="Genomic_DNA"/>
</dbReference>
<dbReference type="AlphaFoldDB" id="A0AAN6KVI7"/>
<evidence type="ECO:0000256" key="1">
    <source>
        <dbReference type="SAM" id="MobiDB-lite"/>
    </source>
</evidence>
<feature type="region of interest" description="Disordered" evidence="1">
    <location>
        <begin position="1"/>
        <end position="24"/>
    </location>
</feature>